<accession>A0AAD7X0P4</accession>
<evidence type="ECO:0000313" key="3">
    <source>
        <dbReference type="Proteomes" id="UP001221898"/>
    </source>
</evidence>
<gene>
    <name evidence="2" type="ORF">AAFF_G00404600</name>
</gene>
<evidence type="ECO:0000256" key="1">
    <source>
        <dbReference type="SAM" id="MobiDB-lite"/>
    </source>
</evidence>
<sequence>MLPSFNVYQGSGSPQSFSQTPRGGVANKGRKRAVGPRDIPSHRASLKGHLLSRWRRGGVTQQTWSPVRHAGAPERWERRGDTALTFSGACRERRRGNQPPHPKHQGWQLMEQGCFV</sequence>
<reference evidence="2" key="1">
    <citation type="journal article" date="2023" name="Science">
        <title>Genome structures resolve the early diversification of teleost fishes.</title>
        <authorList>
            <person name="Parey E."/>
            <person name="Louis A."/>
            <person name="Montfort J."/>
            <person name="Bouchez O."/>
            <person name="Roques C."/>
            <person name="Iampietro C."/>
            <person name="Lluch J."/>
            <person name="Castinel A."/>
            <person name="Donnadieu C."/>
            <person name="Desvignes T."/>
            <person name="Floi Bucao C."/>
            <person name="Jouanno E."/>
            <person name="Wen M."/>
            <person name="Mejri S."/>
            <person name="Dirks R."/>
            <person name="Jansen H."/>
            <person name="Henkel C."/>
            <person name="Chen W.J."/>
            <person name="Zahm M."/>
            <person name="Cabau C."/>
            <person name="Klopp C."/>
            <person name="Thompson A.W."/>
            <person name="Robinson-Rechavi M."/>
            <person name="Braasch I."/>
            <person name="Lecointre G."/>
            <person name="Bobe J."/>
            <person name="Postlethwait J.H."/>
            <person name="Berthelot C."/>
            <person name="Roest Crollius H."/>
            <person name="Guiguen Y."/>
        </authorList>
    </citation>
    <scope>NUCLEOTIDE SEQUENCE</scope>
    <source>
        <strain evidence="2">NC1722</strain>
    </source>
</reference>
<protein>
    <submittedName>
        <fullName evidence="2">Uncharacterized protein</fullName>
    </submittedName>
</protein>
<organism evidence="2 3">
    <name type="scientific">Aldrovandia affinis</name>
    <dbReference type="NCBI Taxonomy" id="143900"/>
    <lineage>
        <taxon>Eukaryota</taxon>
        <taxon>Metazoa</taxon>
        <taxon>Chordata</taxon>
        <taxon>Craniata</taxon>
        <taxon>Vertebrata</taxon>
        <taxon>Euteleostomi</taxon>
        <taxon>Actinopterygii</taxon>
        <taxon>Neopterygii</taxon>
        <taxon>Teleostei</taxon>
        <taxon>Notacanthiformes</taxon>
        <taxon>Halosauridae</taxon>
        <taxon>Aldrovandia</taxon>
    </lineage>
</organism>
<keyword evidence="3" id="KW-1185">Reference proteome</keyword>
<comment type="caution">
    <text evidence="2">The sequence shown here is derived from an EMBL/GenBank/DDBJ whole genome shotgun (WGS) entry which is preliminary data.</text>
</comment>
<evidence type="ECO:0000313" key="2">
    <source>
        <dbReference type="EMBL" id="KAJ8415903.1"/>
    </source>
</evidence>
<name>A0AAD7X0P4_9TELE</name>
<dbReference type="AlphaFoldDB" id="A0AAD7X0P4"/>
<feature type="region of interest" description="Disordered" evidence="1">
    <location>
        <begin position="1"/>
        <end position="48"/>
    </location>
</feature>
<proteinExistence type="predicted"/>
<feature type="compositionally biased region" description="Polar residues" evidence="1">
    <location>
        <begin position="1"/>
        <end position="21"/>
    </location>
</feature>
<dbReference type="EMBL" id="JAINUG010000008">
    <property type="protein sequence ID" value="KAJ8415903.1"/>
    <property type="molecule type" value="Genomic_DNA"/>
</dbReference>
<dbReference type="Proteomes" id="UP001221898">
    <property type="component" value="Unassembled WGS sequence"/>
</dbReference>